<proteinExistence type="predicted"/>
<feature type="non-terminal residue" evidence="3">
    <location>
        <position position="296"/>
    </location>
</feature>
<dbReference type="OrthoDB" id="4138492at2759"/>
<accession>S7PVL8</accession>
<sequence>MLPFFTTVLVAATYGSWAAASPVHARGDSYSDLVTKIKSAMEASIRTSWEQGTAAGAIIEVENPEYSVFADTPFQFNGQVPIASLQFALSAAVRQTADGRLSQNINDALDGAALDGASAGSAVLMGSFTHTENASFWQQSADAELNYILTKVPRTSTGALSHRADTKQYWADGVYMGPPFLAYYGAVTKNQSLLQLAYDNCRLYRDALLQPGPTGKLWAHIYDDGNKTWVDLGLWGTGNAWAALGMIRVAATIERSCFEGFMKNQTNNLVAWVKEILDGEFAALTPQELVPDYVIG</sequence>
<dbReference type="HOGENOM" id="CLU_037534_2_0_1"/>
<dbReference type="RefSeq" id="XP_007869902.1">
    <property type="nucleotide sequence ID" value="XM_007871711.1"/>
</dbReference>
<reference evidence="3 4" key="1">
    <citation type="journal article" date="2012" name="Science">
        <title>The Paleozoic origin of enzymatic lignin decomposition reconstructed from 31 fungal genomes.</title>
        <authorList>
            <person name="Floudas D."/>
            <person name="Binder M."/>
            <person name="Riley R."/>
            <person name="Barry K."/>
            <person name="Blanchette R.A."/>
            <person name="Henrissat B."/>
            <person name="Martinez A.T."/>
            <person name="Otillar R."/>
            <person name="Spatafora J.W."/>
            <person name="Yadav J.S."/>
            <person name="Aerts A."/>
            <person name="Benoit I."/>
            <person name="Boyd A."/>
            <person name="Carlson A."/>
            <person name="Copeland A."/>
            <person name="Coutinho P.M."/>
            <person name="de Vries R.P."/>
            <person name="Ferreira P."/>
            <person name="Findley K."/>
            <person name="Foster B."/>
            <person name="Gaskell J."/>
            <person name="Glotzer D."/>
            <person name="Gorecki P."/>
            <person name="Heitman J."/>
            <person name="Hesse C."/>
            <person name="Hori C."/>
            <person name="Igarashi K."/>
            <person name="Jurgens J.A."/>
            <person name="Kallen N."/>
            <person name="Kersten P."/>
            <person name="Kohler A."/>
            <person name="Kuees U."/>
            <person name="Kumar T.K.A."/>
            <person name="Kuo A."/>
            <person name="LaButti K."/>
            <person name="Larrondo L.F."/>
            <person name="Lindquist E."/>
            <person name="Ling A."/>
            <person name="Lombard V."/>
            <person name="Lucas S."/>
            <person name="Lundell T."/>
            <person name="Martin R."/>
            <person name="McLaughlin D.J."/>
            <person name="Morgenstern I."/>
            <person name="Morin E."/>
            <person name="Murat C."/>
            <person name="Nagy L.G."/>
            <person name="Nolan M."/>
            <person name="Ohm R.A."/>
            <person name="Patyshakuliyeva A."/>
            <person name="Rokas A."/>
            <person name="Ruiz-Duenas F.J."/>
            <person name="Sabat G."/>
            <person name="Salamov A."/>
            <person name="Samejima M."/>
            <person name="Schmutz J."/>
            <person name="Slot J.C."/>
            <person name="St John F."/>
            <person name="Stenlid J."/>
            <person name="Sun H."/>
            <person name="Sun S."/>
            <person name="Syed K."/>
            <person name="Tsang A."/>
            <person name="Wiebenga A."/>
            <person name="Young D."/>
            <person name="Pisabarro A."/>
            <person name="Eastwood D.C."/>
            <person name="Martin F."/>
            <person name="Cullen D."/>
            <person name="Grigoriev I.V."/>
            <person name="Hibbett D.S."/>
        </authorList>
    </citation>
    <scope>NUCLEOTIDE SEQUENCE [LARGE SCALE GENOMIC DNA]</scope>
    <source>
        <strain evidence="3 4">ATCC 11539</strain>
    </source>
</reference>
<dbReference type="InterPro" id="IPR010905">
    <property type="entry name" value="Glyco_hydro_88"/>
</dbReference>
<dbReference type="GeneID" id="19309034"/>
<evidence type="ECO:0008006" key="5">
    <source>
        <dbReference type="Google" id="ProtNLM"/>
    </source>
</evidence>
<evidence type="ECO:0000256" key="2">
    <source>
        <dbReference type="SAM" id="SignalP"/>
    </source>
</evidence>
<dbReference type="Proteomes" id="UP000030669">
    <property type="component" value="Unassembled WGS sequence"/>
</dbReference>
<dbReference type="EMBL" id="KB469310">
    <property type="protein sequence ID" value="EPQ51422.1"/>
    <property type="molecule type" value="Genomic_DNA"/>
</dbReference>
<dbReference type="Gene3D" id="1.50.10.10">
    <property type="match status" value="1"/>
</dbReference>
<keyword evidence="2" id="KW-0732">Signal</keyword>
<feature type="chain" id="PRO_5004543715" description="Six-hairpin glycosidase" evidence="2">
    <location>
        <begin position="21"/>
        <end position="296"/>
    </location>
</feature>
<protein>
    <recommendedName>
        <fullName evidence="5">Six-hairpin glycosidase</fullName>
    </recommendedName>
</protein>
<dbReference type="SUPFAM" id="SSF48208">
    <property type="entry name" value="Six-hairpin glycosidases"/>
    <property type="match status" value="1"/>
</dbReference>
<keyword evidence="1" id="KW-0378">Hydrolase</keyword>
<dbReference type="GO" id="GO:0016787">
    <property type="term" value="F:hydrolase activity"/>
    <property type="evidence" value="ECO:0007669"/>
    <property type="project" value="UniProtKB-KW"/>
</dbReference>
<dbReference type="PANTHER" id="PTHR41814">
    <property type="entry name" value="EXPRESSED PROTEIN"/>
    <property type="match status" value="1"/>
</dbReference>
<dbReference type="GO" id="GO:0005975">
    <property type="term" value="P:carbohydrate metabolic process"/>
    <property type="evidence" value="ECO:0007669"/>
    <property type="project" value="InterPro"/>
</dbReference>
<dbReference type="OMA" id="LATHSWE"/>
<organism evidence="3 4">
    <name type="scientific">Gloeophyllum trabeum (strain ATCC 11539 / FP-39264 / Madison 617)</name>
    <name type="common">Brown rot fungus</name>
    <dbReference type="NCBI Taxonomy" id="670483"/>
    <lineage>
        <taxon>Eukaryota</taxon>
        <taxon>Fungi</taxon>
        <taxon>Dikarya</taxon>
        <taxon>Basidiomycota</taxon>
        <taxon>Agaricomycotina</taxon>
        <taxon>Agaricomycetes</taxon>
        <taxon>Gloeophyllales</taxon>
        <taxon>Gloeophyllaceae</taxon>
        <taxon>Gloeophyllum</taxon>
    </lineage>
</organism>
<dbReference type="InterPro" id="IPR012341">
    <property type="entry name" value="6hp_glycosidase-like_sf"/>
</dbReference>
<dbReference type="PANTHER" id="PTHR41814:SF1">
    <property type="entry name" value="CELLULASE"/>
    <property type="match status" value="1"/>
</dbReference>
<gene>
    <name evidence="3" type="ORF">GLOTRDRAFT_81008</name>
</gene>
<dbReference type="AlphaFoldDB" id="S7PVL8"/>
<dbReference type="eggNOG" id="ENOG502SIZS">
    <property type="taxonomic scope" value="Eukaryota"/>
</dbReference>
<dbReference type="KEGG" id="gtr:GLOTRDRAFT_81008"/>
<keyword evidence="4" id="KW-1185">Reference proteome</keyword>
<name>S7PVL8_GLOTA</name>
<dbReference type="Pfam" id="PF07470">
    <property type="entry name" value="Glyco_hydro_88"/>
    <property type="match status" value="1"/>
</dbReference>
<feature type="signal peptide" evidence="2">
    <location>
        <begin position="1"/>
        <end position="20"/>
    </location>
</feature>
<dbReference type="InterPro" id="IPR008928">
    <property type="entry name" value="6-hairpin_glycosidase_sf"/>
</dbReference>
<evidence type="ECO:0000313" key="3">
    <source>
        <dbReference type="EMBL" id="EPQ51422.1"/>
    </source>
</evidence>
<evidence type="ECO:0000313" key="4">
    <source>
        <dbReference type="Proteomes" id="UP000030669"/>
    </source>
</evidence>
<evidence type="ECO:0000256" key="1">
    <source>
        <dbReference type="ARBA" id="ARBA00022801"/>
    </source>
</evidence>